<sequence length="384" mass="40364">MQDGRSLQAWVWVVAVVGYLIVPYSAGVLGVGLSLGSALGGMADEAERTAGAAAGFGVFVVPVLAWVISLALHHERRAHGQRALDGVVLNWIGGLLVACLAVTVFGAYGMPRVNEYLERHEQASIEDGAGLSEGDPQPSARPTEYTSAQVAAEAADKAMGLLRNDSWENLDLTDATSSEAMAEAIGGSLPDPTTVHPLPLTYDADVAAHEGTPSHPHGGRVNLRVTVHLTMDRGEVRGGVTDSSTTTDHESCWGMRVHTSVGITDVQQIDCTSADSIGELPVLKVPSPDMVRALRSTAALDEGIAAKDAQHALRDALQDDDLVVARAGVALVIALEVHGSCAVVVREPGQEPFEFLGYRHPAQRACTPELYTDAPGVRAAGRVP</sequence>
<keyword evidence="1" id="KW-0812">Transmembrane</keyword>
<evidence type="ECO:0000313" key="2">
    <source>
        <dbReference type="EMBL" id="MCP2262741.1"/>
    </source>
</evidence>
<accession>A0A9X2JTA6</accession>
<feature type="transmembrane region" description="Helical" evidence="1">
    <location>
        <begin position="84"/>
        <end position="110"/>
    </location>
</feature>
<dbReference type="EMBL" id="JAMTCS010000001">
    <property type="protein sequence ID" value="MCP2262741.1"/>
    <property type="molecule type" value="Genomic_DNA"/>
</dbReference>
<proteinExistence type="predicted"/>
<keyword evidence="1" id="KW-1133">Transmembrane helix</keyword>
<reference evidence="2" key="1">
    <citation type="submission" date="2022-06" db="EMBL/GenBank/DDBJ databases">
        <title>Genomic Encyclopedia of Archaeal and Bacterial Type Strains, Phase II (KMG-II): from individual species to whole genera.</title>
        <authorList>
            <person name="Goeker M."/>
        </authorList>
    </citation>
    <scope>NUCLEOTIDE SEQUENCE</scope>
    <source>
        <strain evidence="2">DSM 26652</strain>
    </source>
</reference>
<dbReference type="Proteomes" id="UP001139493">
    <property type="component" value="Unassembled WGS sequence"/>
</dbReference>
<organism evidence="2 3">
    <name type="scientific">Promicromonospora thailandica</name>
    <dbReference type="NCBI Taxonomy" id="765201"/>
    <lineage>
        <taxon>Bacteria</taxon>
        <taxon>Bacillati</taxon>
        <taxon>Actinomycetota</taxon>
        <taxon>Actinomycetes</taxon>
        <taxon>Micrococcales</taxon>
        <taxon>Promicromonosporaceae</taxon>
        <taxon>Promicromonospora</taxon>
    </lineage>
</organism>
<gene>
    <name evidence="2" type="ORF">APR03_000064</name>
</gene>
<keyword evidence="1" id="KW-0472">Membrane</keyword>
<evidence type="ECO:0000313" key="3">
    <source>
        <dbReference type="Proteomes" id="UP001139493"/>
    </source>
</evidence>
<evidence type="ECO:0000256" key="1">
    <source>
        <dbReference type="SAM" id="Phobius"/>
    </source>
</evidence>
<dbReference type="RefSeq" id="WP_253831633.1">
    <property type="nucleotide sequence ID" value="NZ_JAMTCS010000001.1"/>
</dbReference>
<feature type="transmembrane region" description="Helical" evidence="1">
    <location>
        <begin position="53"/>
        <end position="72"/>
    </location>
</feature>
<dbReference type="AlphaFoldDB" id="A0A9X2JTA6"/>
<keyword evidence="3" id="KW-1185">Reference proteome</keyword>
<protein>
    <submittedName>
        <fullName evidence="2">Uncharacterized protein</fullName>
    </submittedName>
</protein>
<comment type="caution">
    <text evidence="2">The sequence shown here is derived from an EMBL/GenBank/DDBJ whole genome shotgun (WGS) entry which is preliminary data.</text>
</comment>
<feature type="transmembrane region" description="Helical" evidence="1">
    <location>
        <begin position="9"/>
        <end position="33"/>
    </location>
</feature>
<name>A0A9X2JTA6_9MICO</name>